<evidence type="ECO:0000313" key="2">
    <source>
        <dbReference type="Proteomes" id="UP001150603"/>
    </source>
</evidence>
<protein>
    <submittedName>
        <fullName evidence="1">Uncharacterized protein</fullName>
    </submittedName>
</protein>
<gene>
    <name evidence="1" type="ORF">FBU59_000711</name>
</gene>
<dbReference type="Proteomes" id="UP001150603">
    <property type="component" value="Unassembled WGS sequence"/>
</dbReference>
<accession>A0ACC1JG62</accession>
<comment type="caution">
    <text evidence="1">The sequence shown here is derived from an EMBL/GenBank/DDBJ whole genome shotgun (WGS) entry which is preliminary data.</text>
</comment>
<reference evidence="1" key="1">
    <citation type="submission" date="2022-07" db="EMBL/GenBank/DDBJ databases">
        <title>Phylogenomic reconstructions and comparative analyses of Kickxellomycotina fungi.</title>
        <authorList>
            <person name="Reynolds N.K."/>
            <person name="Stajich J.E."/>
            <person name="Barry K."/>
            <person name="Grigoriev I.V."/>
            <person name="Crous P."/>
            <person name="Smith M.E."/>
        </authorList>
    </citation>
    <scope>NUCLEOTIDE SEQUENCE</scope>
    <source>
        <strain evidence="1">NRRL 5244</strain>
    </source>
</reference>
<keyword evidence="2" id="KW-1185">Reference proteome</keyword>
<evidence type="ECO:0000313" key="1">
    <source>
        <dbReference type="EMBL" id="KAJ1950372.1"/>
    </source>
</evidence>
<proteinExistence type="predicted"/>
<sequence>MSFPISDGCWCIGARFACKIGIAPGPSTDSSGKLITDWFDDDRARAEAVEARPSLSAFFRFL</sequence>
<name>A0ACC1JG62_9FUNG</name>
<organism evidence="1 2">
    <name type="scientific">Linderina macrospora</name>
    <dbReference type="NCBI Taxonomy" id="4868"/>
    <lineage>
        <taxon>Eukaryota</taxon>
        <taxon>Fungi</taxon>
        <taxon>Fungi incertae sedis</taxon>
        <taxon>Zoopagomycota</taxon>
        <taxon>Kickxellomycotina</taxon>
        <taxon>Kickxellomycetes</taxon>
        <taxon>Kickxellales</taxon>
        <taxon>Kickxellaceae</taxon>
        <taxon>Linderina</taxon>
    </lineage>
</organism>
<dbReference type="EMBL" id="JANBPW010000217">
    <property type="protein sequence ID" value="KAJ1950372.1"/>
    <property type="molecule type" value="Genomic_DNA"/>
</dbReference>